<dbReference type="Proteomes" id="UP000187283">
    <property type="component" value="Unassembled WGS sequence"/>
</dbReference>
<gene>
    <name evidence="3" type="ORF">AYI70_g1238</name>
</gene>
<keyword evidence="4" id="KW-1185">Reference proteome</keyword>
<accession>A0A1R1YDE8</accession>
<keyword evidence="2" id="KW-0732">Signal</keyword>
<feature type="compositionally biased region" description="Polar residues" evidence="1">
    <location>
        <begin position="89"/>
        <end position="128"/>
    </location>
</feature>
<dbReference type="OrthoDB" id="10467351at2759"/>
<comment type="caution">
    <text evidence="3">The sequence shown here is derived from an EMBL/GenBank/DDBJ whole genome shotgun (WGS) entry which is preliminary data.</text>
</comment>
<evidence type="ECO:0000256" key="2">
    <source>
        <dbReference type="SAM" id="SignalP"/>
    </source>
</evidence>
<proteinExistence type="predicted"/>
<evidence type="ECO:0000313" key="3">
    <source>
        <dbReference type="EMBL" id="OMJ24944.1"/>
    </source>
</evidence>
<dbReference type="AlphaFoldDB" id="A0A1R1YDE8"/>
<evidence type="ECO:0000313" key="4">
    <source>
        <dbReference type="Proteomes" id="UP000187283"/>
    </source>
</evidence>
<dbReference type="EMBL" id="LSSN01000251">
    <property type="protein sequence ID" value="OMJ24944.1"/>
    <property type="molecule type" value="Genomic_DNA"/>
</dbReference>
<protein>
    <recommendedName>
        <fullName evidence="5">Extracellular membrane protein CFEM domain-containing protein</fullName>
    </recommendedName>
</protein>
<feature type="compositionally biased region" description="Low complexity" evidence="1">
    <location>
        <begin position="129"/>
        <end position="160"/>
    </location>
</feature>
<name>A0A1R1YDE8_9FUNG</name>
<reference evidence="3 4" key="1">
    <citation type="submission" date="2017-01" db="EMBL/GenBank/DDBJ databases">
        <authorList>
            <person name="Mah S.A."/>
            <person name="Swanson W.J."/>
            <person name="Moy G.W."/>
            <person name="Vacquier V.D."/>
        </authorList>
    </citation>
    <scope>NUCLEOTIDE SEQUENCE [LARGE SCALE GENOMIC DNA]</scope>
    <source>
        <strain evidence="3 4">GSMNP</strain>
    </source>
</reference>
<feature type="signal peptide" evidence="2">
    <location>
        <begin position="1"/>
        <end position="20"/>
    </location>
</feature>
<feature type="chain" id="PRO_5012909906" description="Extracellular membrane protein CFEM domain-containing protein" evidence="2">
    <location>
        <begin position="21"/>
        <end position="184"/>
    </location>
</feature>
<organism evidence="3 4">
    <name type="scientific">Smittium culicis</name>
    <dbReference type="NCBI Taxonomy" id="133412"/>
    <lineage>
        <taxon>Eukaryota</taxon>
        <taxon>Fungi</taxon>
        <taxon>Fungi incertae sedis</taxon>
        <taxon>Zoopagomycota</taxon>
        <taxon>Kickxellomycotina</taxon>
        <taxon>Harpellomycetes</taxon>
        <taxon>Harpellales</taxon>
        <taxon>Legeriomycetaceae</taxon>
        <taxon>Smittium</taxon>
    </lineage>
</organism>
<evidence type="ECO:0000256" key="1">
    <source>
        <dbReference type="SAM" id="MobiDB-lite"/>
    </source>
</evidence>
<evidence type="ECO:0008006" key="5">
    <source>
        <dbReference type="Google" id="ProtNLM"/>
    </source>
</evidence>
<feature type="region of interest" description="Disordered" evidence="1">
    <location>
        <begin position="87"/>
        <end position="160"/>
    </location>
</feature>
<sequence>MKFSNVSFIAAACLVSSAVSQECNGNASSCVNQATLAVCNNGSWVQEPCADTDYCMTMAGNMVHCMKKPAGFTYDASDSMDMTMTHSSAGSASMDMTMTHSSSGSASMDMTMTHSSSGSASMDMTMTQSSAGSSSTSRSASASPSAASSSSSSKSSSSEGSFTAKTSILLGSFISVAAIALALI</sequence>